<dbReference type="Proteomes" id="UP000008721">
    <property type="component" value="Chromosome"/>
</dbReference>
<dbReference type="KEGG" id="sku:Sulku_1696"/>
<dbReference type="RefSeq" id="WP_013460554.1">
    <property type="nucleotide sequence ID" value="NC_014762.1"/>
</dbReference>
<dbReference type="InterPro" id="IPR017850">
    <property type="entry name" value="Alkaline_phosphatase_core_sf"/>
</dbReference>
<dbReference type="InterPro" id="IPR014060">
    <property type="entry name" value="PglZ"/>
</dbReference>
<dbReference type="OrthoDB" id="9769734at2"/>
<sequence>MSKITESLTKLFDKHRIIFWYDDGGALREEFEFLTLDNVEKRLIANNEFSLKVQIHRAPSDQRFLIYAPNPQPDDAHNWLLDLNLSGYLYSADRASMLIDELGIDPIHKELIQTYEKFFNAESRRSKLIPLIGKESDASALKTAMLAVVCGCEPRLESIILKVLSWVSEENDKKIAEISGYGLDSFFFDEMRRIYRYESAEPSFKDFAYALILAHFYNTLSPAKAGLNVDAVYFVKHQWIDSQRHRESFILLSRQVEEMLGIKETLESYSLSQLGECDTFESIDKRIIIELRNGILSSLLDADTLIETIRKREKSVWFEEYRHLYKALEYSALLLQRIKSSSLKIGGLKEGFERYASLWYETDTLYRKALYHSAMAEHIDVLKSLMSQVENAYLGSYLIPLGDAWQEHVNTMEEWKIPGLISQRQFYEHYVAPQTTNDRKVYVIISDALRYECAKELEKRLLEKNRYQCSTEAMVGVLPSYTQLGIASLLPHNELGLLGSDDTISVDGKSSAGVANRNKILEASPASATYLKWDEFIGMGRDEGREFVKGFQVFYIYHDRIDAIGDDAKTESHVFEAVEKAYDEIEKIITQVTNLNGTNIIITADHGFLYQNNVVEETDLCQIDRNGSTITKYNRRFVLGQNLNTHACVKKFSFEQLGLSGTGEALIPKSVNKLRLQGAGNRFVHGGASLQEIVVPVVLFSKKRKDDVENVDVDIVKSFSRISSNQITLTLWQKTPAGDKMLPRTLYAGFYAGDELVSNEEQLVFGSTDEDSRNREVKVKFHFVQTISQYNNQTISLRLSELEPGTSRRRVYKQEQFSINISFVSEFDDF</sequence>
<evidence type="ECO:0000313" key="2">
    <source>
        <dbReference type="Proteomes" id="UP000008721"/>
    </source>
</evidence>
<dbReference type="Pfam" id="PF08665">
    <property type="entry name" value="PglZ"/>
    <property type="match status" value="1"/>
</dbReference>
<dbReference type="HOGENOM" id="CLU_017500_0_0_7"/>
<gene>
    <name evidence="1" type="ordered locus">Sulku_1696</name>
</gene>
<organism evidence="1 2">
    <name type="scientific">Sulfuricurvum kujiense (strain ATCC BAA-921 / DSM 16994 / JCM 11577 / YK-1)</name>
    <dbReference type="NCBI Taxonomy" id="709032"/>
    <lineage>
        <taxon>Bacteria</taxon>
        <taxon>Pseudomonadati</taxon>
        <taxon>Campylobacterota</taxon>
        <taxon>Epsilonproteobacteria</taxon>
        <taxon>Campylobacterales</taxon>
        <taxon>Sulfurimonadaceae</taxon>
        <taxon>Sulfuricurvum</taxon>
    </lineage>
</organism>
<dbReference type="EMBL" id="CP002355">
    <property type="protein sequence ID" value="ADR34357.1"/>
    <property type="molecule type" value="Genomic_DNA"/>
</dbReference>
<evidence type="ECO:0000313" key="1">
    <source>
        <dbReference type="EMBL" id="ADR34357.1"/>
    </source>
</evidence>
<dbReference type="SUPFAM" id="SSF53649">
    <property type="entry name" value="Alkaline phosphatase-like"/>
    <property type="match status" value="1"/>
</dbReference>
<name>E4U0P0_SULKY</name>
<dbReference type="Gene3D" id="3.40.720.10">
    <property type="entry name" value="Alkaline Phosphatase, subunit A"/>
    <property type="match status" value="1"/>
</dbReference>
<keyword evidence="2" id="KW-1185">Reference proteome</keyword>
<proteinExistence type="predicted"/>
<protein>
    <submittedName>
        <fullName evidence="1">PglZ domain protein</fullName>
    </submittedName>
</protein>
<accession>E4U0P0</accession>
<dbReference type="NCBIfam" id="TIGR02687">
    <property type="entry name" value="BREX-1 system phosphatase PglZ type A"/>
    <property type="match status" value="1"/>
</dbReference>
<dbReference type="eggNOG" id="COG1524">
    <property type="taxonomic scope" value="Bacteria"/>
</dbReference>
<dbReference type="STRING" id="709032.Sulku_1696"/>
<reference evidence="1 2" key="1">
    <citation type="journal article" date="2012" name="Stand. Genomic Sci.">
        <title>Complete genome sequence of the sulfur compounds oxidizing chemolithoautotroph Sulfuricurvum kujiense type strain (YK-1(T)).</title>
        <authorList>
            <person name="Han C."/>
            <person name="Kotsyurbenko O."/>
            <person name="Chertkov O."/>
            <person name="Held B."/>
            <person name="Lapidus A."/>
            <person name="Nolan M."/>
            <person name="Lucas S."/>
            <person name="Hammon N."/>
            <person name="Deshpande S."/>
            <person name="Cheng J.F."/>
            <person name="Tapia R."/>
            <person name="Goodwin L.A."/>
            <person name="Pitluck S."/>
            <person name="Liolios K."/>
            <person name="Pagani I."/>
            <person name="Ivanova N."/>
            <person name="Mavromatis K."/>
            <person name="Mikhailova N."/>
            <person name="Pati A."/>
            <person name="Chen A."/>
            <person name="Palaniappan K."/>
            <person name="Land M."/>
            <person name="Hauser L."/>
            <person name="Chang Y.J."/>
            <person name="Jeffries C.D."/>
            <person name="Brambilla E.M."/>
            <person name="Rohde M."/>
            <person name="Spring S."/>
            <person name="Sikorski J."/>
            <person name="Goker M."/>
            <person name="Woyke T."/>
            <person name="Bristow J."/>
            <person name="Eisen J.A."/>
            <person name="Markowitz V."/>
            <person name="Hugenholtz P."/>
            <person name="Kyrpides N.C."/>
            <person name="Klenk H.P."/>
            <person name="Detter J.C."/>
        </authorList>
    </citation>
    <scope>NUCLEOTIDE SEQUENCE [LARGE SCALE GENOMIC DNA]</scope>
    <source>
        <strain evidence="2">ATCC BAA-921 / DSM 16994 / JCM 11577 / YK-1</strain>
    </source>
</reference>
<dbReference type="AlphaFoldDB" id="E4U0P0"/>